<proteinExistence type="predicted"/>
<dbReference type="GeneID" id="95515295"/>
<reference evidence="2 3" key="1">
    <citation type="submission" date="2016-10" db="EMBL/GenBank/DDBJ databases">
        <authorList>
            <person name="de Groot N.N."/>
        </authorList>
    </citation>
    <scope>NUCLEOTIDE SEQUENCE [LARGE SCALE GENOMIC DNA]</scope>
    <source>
        <strain evidence="2 3">DSM 40306</strain>
    </source>
</reference>
<protein>
    <submittedName>
        <fullName evidence="2">DNA-binding transcriptional regulator, ArsR family</fullName>
    </submittedName>
</protein>
<dbReference type="InterPro" id="IPR001845">
    <property type="entry name" value="HTH_ArsR_DNA-bd_dom"/>
</dbReference>
<evidence type="ECO:0000313" key="2">
    <source>
        <dbReference type="EMBL" id="SED90091.1"/>
    </source>
</evidence>
<organism evidence="2 3">
    <name type="scientific">Streptomyces misionensis</name>
    <dbReference type="NCBI Taxonomy" id="67331"/>
    <lineage>
        <taxon>Bacteria</taxon>
        <taxon>Bacillati</taxon>
        <taxon>Actinomycetota</taxon>
        <taxon>Actinomycetes</taxon>
        <taxon>Kitasatosporales</taxon>
        <taxon>Streptomycetaceae</taxon>
        <taxon>Streptomyces</taxon>
    </lineage>
</organism>
<dbReference type="InterPro" id="IPR036388">
    <property type="entry name" value="WH-like_DNA-bd_sf"/>
</dbReference>
<dbReference type="Proteomes" id="UP000182375">
    <property type="component" value="Unassembled WGS sequence"/>
</dbReference>
<dbReference type="AlphaFoldDB" id="A0A1H5EG21"/>
<dbReference type="InterPro" id="IPR036390">
    <property type="entry name" value="WH_DNA-bd_sf"/>
</dbReference>
<keyword evidence="2" id="KW-0238">DNA-binding</keyword>
<evidence type="ECO:0000259" key="1">
    <source>
        <dbReference type="SMART" id="SM00418"/>
    </source>
</evidence>
<sequence length="111" mass="12426">MVEAVVTQADTDVLDLGAVLRALGDEHRRAVMIELAADRSDGERTCHSFNLPVSKQTRTYHFRTLRDAGLICETNYGNKKGVRLRRAEIDRRFPGLLDLLAAEFSRVNPAS</sequence>
<dbReference type="SUPFAM" id="SSF46785">
    <property type="entry name" value="Winged helix' DNA-binding domain"/>
    <property type="match status" value="1"/>
</dbReference>
<dbReference type="InterPro" id="IPR011991">
    <property type="entry name" value="ArsR-like_HTH"/>
</dbReference>
<accession>A0A1H5EG21</accession>
<feature type="domain" description="HTH arsR-type" evidence="1">
    <location>
        <begin position="18"/>
        <end position="98"/>
    </location>
</feature>
<dbReference type="GO" id="GO:0003700">
    <property type="term" value="F:DNA-binding transcription factor activity"/>
    <property type="evidence" value="ECO:0007669"/>
    <property type="project" value="InterPro"/>
</dbReference>
<dbReference type="SMART" id="SM00418">
    <property type="entry name" value="HTH_ARSR"/>
    <property type="match status" value="1"/>
</dbReference>
<evidence type="ECO:0000313" key="3">
    <source>
        <dbReference type="Proteomes" id="UP000182375"/>
    </source>
</evidence>
<name>A0A1H5EG21_9ACTN</name>
<dbReference type="RefSeq" id="WP_074994213.1">
    <property type="nucleotide sequence ID" value="NZ_FNTD01000004.1"/>
</dbReference>
<dbReference type="CDD" id="cd00090">
    <property type="entry name" value="HTH_ARSR"/>
    <property type="match status" value="1"/>
</dbReference>
<dbReference type="Gene3D" id="1.10.10.10">
    <property type="entry name" value="Winged helix-like DNA-binding domain superfamily/Winged helix DNA-binding domain"/>
    <property type="match status" value="1"/>
</dbReference>
<dbReference type="EMBL" id="FNTD01000004">
    <property type="protein sequence ID" value="SED90091.1"/>
    <property type="molecule type" value="Genomic_DNA"/>
</dbReference>
<gene>
    <name evidence="2" type="ORF">SAMN04490357_6248</name>
</gene>
<dbReference type="GO" id="GO:0003677">
    <property type="term" value="F:DNA binding"/>
    <property type="evidence" value="ECO:0007669"/>
    <property type="project" value="UniProtKB-KW"/>
</dbReference>